<dbReference type="Pfam" id="PF07729">
    <property type="entry name" value="FCD"/>
    <property type="match status" value="1"/>
</dbReference>
<dbReference type="SMART" id="SM00895">
    <property type="entry name" value="FCD"/>
    <property type="match status" value="1"/>
</dbReference>
<evidence type="ECO:0000259" key="4">
    <source>
        <dbReference type="PROSITE" id="PS50949"/>
    </source>
</evidence>
<proteinExistence type="predicted"/>
<keyword evidence="6" id="KW-1185">Reference proteome</keyword>
<dbReference type="PROSITE" id="PS50949">
    <property type="entry name" value="HTH_GNTR"/>
    <property type="match status" value="1"/>
</dbReference>
<protein>
    <submittedName>
        <fullName evidence="5">GntR family transcriptional regulator</fullName>
    </submittedName>
</protein>
<evidence type="ECO:0000313" key="6">
    <source>
        <dbReference type="Proteomes" id="UP000566813"/>
    </source>
</evidence>
<accession>A0A7X1FRU9</accession>
<keyword evidence="1" id="KW-0805">Transcription regulation</keyword>
<name>A0A7X1FRU9_9SPHN</name>
<dbReference type="SUPFAM" id="SSF48008">
    <property type="entry name" value="GntR ligand-binding domain-like"/>
    <property type="match status" value="1"/>
</dbReference>
<evidence type="ECO:0000256" key="3">
    <source>
        <dbReference type="ARBA" id="ARBA00023163"/>
    </source>
</evidence>
<dbReference type="AlphaFoldDB" id="A0A7X1FRU9"/>
<dbReference type="Pfam" id="PF00392">
    <property type="entry name" value="GntR"/>
    <property type="match status" value="1"/>
</dbReference>
<reference evidence="5 6" key="1">
    <citation type="submission" date="2020-08" db="EMBL/GenBank/DDBJ databases">
        <title>The genome sequence of type strain Novosphingobium flavum NBRC 111647.</title>
        <authorList>
            <person name="Liu Y."/>
        </authorList>
    </citation>
    <scope>NUCLEOTIDE SEQUENCE [LARGE SCALE GENOMIC DNA]</scope>
    <source>
        <strain evidence="5 6">NBRC 111647</strain>
    </source>
</reference>
<comment type="caution">
    <text evidence="5">The sequence shown here is derived from an EMBL/GenBank/DDBJ whole genome shotgun (WGS) entry which is preliminary data.</text>
</comment>
<dbReference type="InterPro" id="IPR008920">
    <property type="entry name" value="TF_FadR/GntR_C"/>
</dbReference>
<evidence type="ECO:0000256" key="1">
    <source>
        <dbReference type="ARBA" id="ARBA00023015"/>
    </source>
</evidence>
<organism evidence="5 6">
    <name type="scientific">Novosphingobium flavum</name>
    <dbReference type="NCBI Taxonomy" id="1778672"/>
    <lineage>
        <taxon>Bacteria</taxon>
        <taxon>Pseudomonadati</taxon>
        <taxon>Pseudomonadota</taxon>
        <taxon>Alphaproteobacteria</taxon>
        <taxon>Sphingomonadales</taxon>
        <taxon>Sphingomonadaceae</taxon>
        <taxon>Novosphingobium</taxon>
    </lineage>
</organism>
<dbReference type="PANTHER" id="PTHR43537:SF5">
    <property type="entry name" value="UXU OPERON TRANSCRIPTIONAL REGULATOR"/>
    <property type="match status" value="1"/>
</dbReference>
<dbReference type="EMBL" id="JACLAW010000005">
    <property type="protein sequence ID" value="MBC2665372.1"/>
    <property type="molecule type" value="Genomic_DNA"/>
</dbReference>
<dbReference type="InterPro" id="IPR011711">
    <property type="entry name" value="GntR_C"/>
</dbReference>
<dbReference type="SUPFAM" id="SSF46785">
    <property type="entry name" value="Winged helix' DNA-binding domain"/>
    <property type="match status" value="1"/>
</dbReference>
<keyword evidence="2" id="KW-0238">DNA-binding</keyword>
<dbReference type="InterPro" id="IPR000524">
    <property type="entry name" value="Tscrpt_reg_HTH_GntR"/>
</dbReference>
<feature type="domain" description="HTH gntR-type" evidence="4">
    <location>
        <begin position="13"/>
        <end position="80"/>
    </location>
</feature>
<dbReference type="GO" id="GO:0003700">
    <property type="term" value="F:DNA-binding transcription factor activity"/>
    <property type="evidence" value="ECO:0007669"/>
    <property type="project" value="InterPro"/>
</dbReference>
<keyword evidence="3" id="KW-0804">Transcription</keyword>
<sequence length="233" mass="26044">MTAATLTQNRRKQVGHDEVVKAITESILRGRLVPGQRLVEAELCELLHASRGTIRTALRELDRDGLVVLIPNKGARVRVVELAEALQILEVRMAIESLCVGRAAERITGAQTRRMLQLARNLEQRAEEGDAVGYAETTRAVFEHYTAIAELPVAADELNRLRARNARHRFRQTYRPGRAKVSLPYWLAIIDAICARNPEGARKALQRLAKNIEQAMMDMASDDKPFSVIYPGA</sequence>
<evidence type="ECO:0000256" key="2">
    <source>
        <dbReference type="ARBA" id="ARBA00023125"/>
    </source>
</evidence>
<dbReference type="InterPro" id="IPR036388">
    <property type="entry name" value="WH-like_DNA-bd_sf"/>
</dbReference>
<dbReference type="PANTHER" id="PTHR43537">
    <property type="entry name" value="TRANSCRIPTIONAL REGULATOR, GNTR FAMILY"/>
    <property type="match status" value="1"/>
</dbReference>
<dbReference type="Gene3D" id="1.20.120.530">
    <property type="entry name" value="GntR ligand-binding domain-like"/>
    <property type="match status" value="1"/>
</dbReference>
<evidence type="ECO:0000313" key="5">
    <source>
        <dbReference type="EMBL" id="MBC2665372.1"/>
    </source>
</evidence>
<dbReference type="Gene3D" id="1.10.10.10">
    <property type="entry name" value="Winged helix-like DNA-binding domain superfamily/Winged helix DNA-binding domain"/>
    <property type="match status" value="1"/>
</dbReference>
<dbReference type="InterPro" id="IPR036390">
    <property type="entry name" value="WH_DNA-bd_sf"/>
</dbReference>
<dbReference type="RefSeq" id="WP_185663638.1">
    <property type="nucleotide sequence ID" value="NZ_JACLAW010000005.1"/>
</dbReference>
<dbReference type="CDD" id="cd07377">
    <property type="entry name" value="WHTH_GntR"/>
    <property type="match status" value="1"/>
</dbReference>
<dbReference type="Proteomes" id="UP000566813">
    <property type="component" value="Unassembled WGS sequence"/>
</dbReference>
<gene>
    <name evidence="5" type="ORF">H7F51_07555</name>
</gene>
<dbReference type="GO" id="GO:0003677">
    <property type="term" value="F:DNA binding"/>
    <property type="evidence" value="ECO:0007669"/>
    <property type="project" value="UniProtKB-KW"/>
</dbReference>
<dbReference type="SMART" id="SM00345">
    <property type="entry name" value="HTH_GNTR"/>
    <property type="match status" value="1"/>
</dbReference>